<proteinExistence type="predicted"/>
<reference evidence="2 3" key="1">
    <citation type="submission" date="2019-04" db="EMBL/GenBank/DDBJ databases">
        <title>Sphingobacterium olei sp. nov., isolated from oil-contaminated soil.</title>
        <authorList>
            <person name="Liu B."/>
        </authorList>
    </citation>
    <scope>NUCLEOTIDE SEQUENCE [LARGE SCALE GENOMIC DNA]</scope>
    <source>
        <strain evidence="2 3">HAL-9</strain>
    </source>
</reference>
<keyword evidence="1" id="KW-0812">Transmembrane</keyword>
<dbReference type="Proteomes" id="UP000306808">
    <property type="component" value="Unassembled WGS sequence"/>
</dbReference>
<feature type="transmembrane region" description="Helical" evidence="1">
    <location>
        <begin position="43"/>
        <end position="68"/>
    </location>
</feature>
<evidence type="ECO:0000313" key="2">
    <source>
        <dbReference type="EMBL" id="TJZ61536.1"/>
    </source>
</evidence>
<dbReference type="OrthoDB" id="9835084at2"/>
<comment type="caution">
    <text evidence="2">The sequence shown here is derived from an EMBL/GenBank/DDBJ whole genome shotgun (WGS) entry which is preliminary data.</text>
</comment>
<sequence length="114" mass="13330">MKAKTDSTYLKKSIFTFRLYGSFFLFSILVNTLTRDLKHKYQVLFETVVAIPLLLVFILAPIGLYYGWKSYRNKEEPRKKRTIFLMGHMIFCSLIILFIIVLIKDISNAGIITK</sequence>
<dbReference type="AlphaFoldDB" id="A0A4U0P2I3"/>
<dbReference type="RefSeq" id="WP_136820008.1">
    <property type="nucleotide sequence ID" value="NZ_SUME01000003.1"/>
</dbReference>
<name>A0A4U0P2I3_9SPHI</name>
<organism evidence="2 3">
    <name type="scientific">Sphingobacterium olei</name>
    <dbReference type="NCBI Taxonomy" id="2571155"/>
    <lineage>
        <taxon>Bacteria</taxon>
        <taxon>Pseudomonadati</taxon>
        <taxon>Bacteroidota</taxon>
        <taxon>Sphingobacteriia</taxon>
        <taxon>Sphingobacteriales</taxon>
        <taxon>Sphingobacteriaceae</taxon>
        <taxon>Sphingobacterium</taxon>
    </lineage>
</organism>
<keyword evidence="3" id="KW-1185">Reference proteome</keyword>
<evidence type="ECO:0000313" key="3">
    <source>
        <dbReference type="Proteomes" id="UP000306808"/>
    </source>
</evidence>
<accession>A0A4U0P2I3</accession>
<feature type="transmembrane region" description="Helical" evidence="1">
    <location>
        <begin position="83"/>
        <end position="103"/>
    </location>
</feature>
<gene>
    <name evidence="2" type="ORF">FAZ15_10130</name>
</gene>
<keyword evidence="1" id="KW-1133">Transmembrane helix</keyword>
<feature type="transmembrane region" description="Helical" evidence="1">
    <location>
        <begin position="14"/>
        <end position="31"/>
    </location>
</feature>
<keyword evidence="1" id="KW-0472">Membrane</keyword>
<dbReference type="EMBL" id="SUME01000003">
    <property type="protein sequence ID" value="TJZ61536.1"/>
    <property type="molecule type" value="Genomic_DNA"/>
</dbReference>
<evidence type="ECO:0000256" key="1">
    <source>
        <dbReference type="SAM" id="Phobius"/>
    </source>
</evidence>
<protein>
    <submittedName>
        <fullName evidence="2">Uncharacterized protein</fullName>
    </submittedName>
</protein>